<dbReference type="Proteomes" id="UP000484988">
    <property type="component" value="Unassembled WGS sequence"/>
</dbReference>
<sequence>MHRLRHTPVDEYGSGLNPDGRVRTPTHNRRPLTLTDAGDAADRRRAAEGPLKGRLTSTGAEVGKRTHHGPYPRGPAPSPGLPARSPATGPAGR</sequence>
<keyword evidence="3" id="KW-1185">Reference proteome</keyword>
<feature type="region of interest" description="Disordered" evidence="1">
    <location>
        <begin position="1"/>
        <end position="93"/>
    </location>
</feature>
<dbReference type="AlphaFoldDB" id="A0A6A0AUL5"/>
<protein>
    <submittedName>
        <fullName evidence="2">Uncharacterized protein</fullName>
    </submittedName>
</protein>
<proteinExistence type="predicted"/>
<gene>
    <name evidence="2" type="ORF">SCWH03_25750</name>
</gene>
<evidence type="ECO:0000313" key="3">
    <source>
        <dbReference type="Proteomes" id="UP000484988"/>
    </source>
</evidence>
<comment type="caution">
    <text evidence="2">The sequence shown here is derived from an EMBL/GenBank/DDBJ whole genome shotgun (WGS) entry which is preliminary data.</text>
</comment>
<name>A0A6A0AUL5_9ACTN</name>
<dbReference type="EMBL" id="BLLG01000006">
    <property type="protein sequence ID" value="GFH36348.1"/>
    <property type="molecule type" value="Genomic_DNA"/>
</dbReference>
<organism evidence="2 3">
    <name type="scientific">Streptomyces pacificus</name>
    <dbReference type="NCBI Taxonomy" id="2705029"/>
    <lineage>
        <taxon>Bacteria</taxon>
        <taxon>Bacillati</taxon>
        <taxon>Actinomycetota</taxon>
        <taxon>Actinomycetes</taxon>
        <taxon>Kitasatosporales</taxon>
        <taxon>Streptomycetaceae</taxon>
        <taxon>Streptomyces</taxon>
    </lineage>
</organism>
<reference evidence="2 3" key="1">
    <citation type="submission" date="2020-02" db="EMBL/GenBank/DDBJ databases">
        <title>Whole Genome Shotgun Sequence of Streptomyces sp. strain CWH03.</title>
        <authorList>
            <person name="Dohra H."/>
            <person name="Kodani S."/>
            <person name="Yamamura H."/>
        </authorList>
    </citation>
    <scope>NUCLEOTIDE SEQUENCE [LARGE SCALE GENOMIC DNA]</scope>
    <source>
        <strain evidence="2 3">CWH03</strain>
    </source>
</reference>
<evidence type="ECO:0000313" key="2">
    <source>
        <dbReference type="EMBL" id="GFH36348.1"/>
    </source>
</evidence>
<accession>A0A6A0AUL5</accession>
<evidence type="ECO:0000256" key="1">
    <source>
        <dbReference type="SAM" id="MobiDB-lite"/>
    </source>
</evidence>